<dbReference type="Proteomes" id="UP000095607">
    <property type="component" value="Chromosome"/>
</dbReference>
<dbReference type="Pfam" id="PF07505">
    <property type="entry name" value="DUF5131"/>
    <property type="match status" value="1"/>
</dbReference>
<sequence length="353" mass="39845">MSENSKIEWTDHTFNPWEGCQKVGPGCDHCYAETRNARFAGGQAVNWGPGAPRRRTSPVTWAVPRRWNAQADAFMVQHGRRQRVFCASLADMFDNAVDPQWRADLFTLIHQTPNLDWLLLTKRIGNVIPMMAELVHDKDQDLPWLDMMPLSNVWIGATITSQAEADRDIPKLLAVPARVRFLSMEPLLGPVSFRWASWVDRARMHSERGGKNHLDGLQGIDWVIAGGESGPGARPMHPDWACSLRDQCNAAGVPFLFKQWGEWRPISQMSECEDRVLWRSRVIAKPQEDQANLDDIYGRVCSTESTVMHLDGTVHHLLEPNAFPPGAMTMYRVGKKAAGRQLDGRTWDETPAS</sequence>
<gene>
    <name evidence="1" type="ORF">BI380_00190</name>
</gene>
<keyword evidence="2" id="KW-1185">Reference proteome</keyword>
<evidence type="ECO:0000313" key="2">
    <source>
        <dbReference type="Proteomes" id="UP000095607"/>
    </source>
</evidence>
<evidence type="ECO:0000313" key="1">
    <source>
        <dbReference type="EMBL" id="AOU99885.1"/>
    </source>
</evidence>
<protein>
    <recommendedName>
        <fullName evidence="3">Phage Gp37/Gp68 family protein</fullName>
    </recommendedName>
</protein>
<accession>A0ABM6DY92</accession>
<name>A0ABM6DY92_9BURK</name>
<reference evidence="1 2" key="1">
    <citation type="submission" date="2016-09" db="EMBL/GenBank/DDBJ databases">
        <title>Complete genome sequence of Deltia acidovorans CM13 isolated from murine proximal colonic tissue.</title>
        <authorList>
            <person name="Saffarian A."/>
        </authorList>
    </citation>
    <scope>NUCLEOTIDE SEQUENCE [LARGE SCALE GENOMIC DNA]</scope>
    <source>
        <strain evidence="1 2">CM13</strain>
    </source>
</reference>
<dbReference type="InterPro" id="IPR011101">
    <property type="entry name" value="DUF5131"/>
</dbReference>
<dbReference type="EMBL" id="CP017420">
    <property type="protein sequence ID" value="AOU99885.1"/>
    <property type="molecule type" value="Genomic_DNA"/>
</dbReference>
<proteinExistence type="predicted"/>
<evidence type="ECO:0008006" key="3">
    <source>
        <dbReference type="Google" id="ProtNLM"/>
    </source>
</evidence>
<dbReference type="RefSeq" id="WP_070080283.1">
    <property type="nucleotide sequence ID" value="NZ_CBCSDN010000041.1"/>
</dbReference>
<organism evidence="1 2">
    <name type="scientific">Delftia tsuruhatensis</name>
    <dbReference type="NCBI Taxonomy" id="180282"/>
    <lineage>
        <taxon>Bacteria</taxon>
        <taxon>Pseudomonadati</taxon>
        <taxon>Pseudomonadota</taxon>
        <taxon>Betaproteobacteria</taxon>
        <taxon>Burkholderiales</taxon>
        <taxon>Comamonadaceae</taxon>
        <taxon>Delftia</taxon>
    </lineage>
</organism>